<accession>A0ABV6C4L7</accession>
<sequence length="139" mass="14664">MAIGTVYQVSRGELDVALLLVLLVTVLAAVAVYRSSERFRWTHGTTPWRVPSWLWVVLIILFFPWTLILYLLARLTTRPRQPQGPPFGGPPGPPGPYGPPSQPGGWSAGGPGGPWPGAGGWAGPQPGPPVGGGWVPSPG</sequence>
<organism evidence="3 4">
    <name type="scientific">Aciditerrimonas ferrireducens</name>
    <dbReference type="NCBI Taxonomy" id="667306"/>
    <lineage>
        <taxon>Bacteria</taxon>
        <taxon>Bacillati</taxon>
        <taxon>Actinomycetota</taxon>
        <taxon>Acidimicrobiia</taxon>
        <taxon>Acidimicrobiales</taxon>
        <taxon>Acidimicrobiaceae</taxon>
        <taxon>Aciditerrimonas</taxon>
    </lineage>
</organism>
<feature type="non-terminal residue" evidence="3">
    <location>
        <position position="139"/>
    </location>
</feature>
<evidence type="ECO:0000313" key="3">
    <source>
        <dbReference type="EMBL" id="MFC0081192.1"/>
    </source>
</evidence>
<evidence type="ECO:0008006" key="5">
    <source>
        <dbReference type="Google" id="ProtNLM"/>
    </source>
</evidence>
<keyword evidence="2" id="KW-0812">Transmembrane</keyword>
<feature type="compositionally biased region" description="Pro residues" evidence="1">
    <location>
        <begin position="82"/>
        <end position="102"/>
    </location>
</feature>
<keyword evidence="4" id="KW-1185">Reference proteome</keyword>
<proteinExistence type="predicted"/>
<dbReference type="EMBL" id="JBHLYQ010000020">
    <property type="protein sequence ID" value="MFC0081192.1"/>
    <property type="molecule type" value="Genomic_DNA"/>
</dbReference>
<reference evidence="3 4" key="1">
    <citation type="submission" date="2024-09" db="EMBL/GenBank/DDBJ databases">
        <authorList>
            <person name="Sun Q."/>
            <person name="Mori K."/>
        </authorList>
    </citation>
    <scope>NUCLEOTIDE SEQUENCE [LARGE SCALE GENOMIC DNA]</scope>
    <source>
        <strain evidence="3 4">JCM 15389</strain>
    </source>
</reference>
<feature type="compositionally biased region" description="Gly residues" evidence="1">
    <location>
        <begin position="106"/>
        <end position="122"/>
    </location>
</feature>
<name>A0ABV6C4L7_9ACTN</name>
<gene>
    <name evidence="3" type="ORF">ACFFRE_03330</name>
</gene>
<feature type="region of interest" description="Disordered" evidence="1">
    <location>
        <begin position="81"/>
        <end position="139"/>
    </location>
</feature>
<comment type="caution">
    <text evidence="3">The sequence shown here is derived from an EMBL/GenBank/DDBJ whole genome shotgun (WGS) entry which is preliminary data.</text>
</comment>
<feature type="compositionally biased region" description="Gly residues" evidence="1">
    <location>
        <begin position="130"/>
        <end position="139"/>
    </location>
</feature>
<feature type="transmembrane region" description="Helical" evidence="2">
    <location>
        <begin position="12"/>
        <end position="33"/>
    </location>
</feature>
<protein>
    <recommendedName>
        <fullName evidence="5">Cardiolipin synthase N-terminal domain-containing protein</fullName>
    </recommendedName>
</protein>
<evidence type="ECO:0000313" key="4">
    <source>
        <dbReference type="Proteomes" id="UP001589788"/>
    </source>
</evidence>
<keyword evidence="2" id="KW-1133">Transmembrane helix</keyword>
<dbReference type="Proteomes" id="UP001589788">
    <property type="component" value="Unassembled WGS sequence"/>
</dbReference>
<evidence type="ECO:0000256" key="2">
    <source>
        <dbReference type="SAM" id="Phobius"/>
    </source>
</evidence>
<feature type="transmembrane region" description="Helical" evidence="2">
    <location>
        <begin position="53"/>
        <end position="73"/>
    </location>
</feature>
<keyword evidence="2" id="KW-0472">Membrane</keyword>
<evidence type="ECO:0000256" key="1">
    <source>
        <dbReference type="SAM" id="MobiDB-lite"/>
    </source>
</evidence>